<dbReference type="InterPro" id="IPR002182">
    <property type="entry name" value="NB-ARC"/>
</dbReference>
<dbReference type="Gene3D" id="1.25.40.10">
    <property type="entry name" value="Tetratricopeptide repeat domain"/>
    <property type="match status" value="2"/>
</dbReference>
<dbReference type="InterPro" id="IPR005158">
    <property type="entry name" value="BTAD"/>
</dbReference>
<evidence type="ECO:0000256" key="2">
    <source>
        <dbReference type="ARBA" id="ARBA00023015"/>
    </source>
</evidence>
<gene>
    <name evidence="7" type="ORF">GCM10009827_059470</name>
</gene>
<feature type="domain" description="OmpR/PhoB-type" evidence="6">
    <location>
        <begin position="1"/>
        <end position="94"/>
    </location>
</feature>
<dbReference type="InterPro" id="IPR019734">
    <property type="entry name" value="TPR_rpt"/>
</dbReference>
<organism evidence="7 8">
    <name type="scientific">Dactylosporangium maewongense</name>
    <dbReference type="NCBI Taxonomy" id="634393"/>
    <lineage>
        <taxon>Bacteria</taxon>
        <taxon>Bacillati</taxon>
        <taxon>Actinomycetota</taxon>
        <taxon>Actinomycetes</taxon>
        <taxon>Micromonosporales</taxon>
        <taxon>Micromonosporaceae</taxon>
        <taxon>Dactylosporangium</taxon>
    </lineage>
</organism>
<dbReference type="SMART" id="SM01043">
    <property type="entry name" value="BTAD"/>
    <property type="match status" value="1"/>
</dbReference>
<dbReference type="InterPro" id="IPR011990">
    <property type="entry name" value="TPR-like_helical_dom_sf"/>
</dbReference>
<reference evidence="7 8" key="1">
    <citation type="journal article" date="2019" name="Int. J. Syst. Evol. Microbiol.">
        <title>The Global Catalogue of Microorganisms (GCM) 10K type strain sequencing project: providing services to taxonomists for standard genome sequencing and annotation.</title>
        <authorList>
            <consortium name="The Broad Institute Genomics Platform"/>
            <consortium name="The Broad Institute Genome Sequencing Center for Infectious Disease"/>
            <person name="Wu L."/>
            <person name="Ma J."/>
        </authorList>
    </citation>
    <scope>NUCLEOTIDE SEQUENCE [LARGE SCALE GENOMIC DNA]</scope>
    <source>
        <strain evidence="7 8">JCM 15933</strain>
    </source>
</reference>
<dbReference type="Gene3D" id="3.40.50.300">
    <property type="entry name" value="P-loop containing nucleotide triphosphate hydrolases"/>
    <property type="match status" value="1"/>
</dbReference>
<keyword evidence="4" id="KW-0804">Transcription</keyword>
<evidence type="ECO:0000313" key="8">
    <source>
        <dbReference type="Proteomes" id="UP001501470"/>
    </source>
</evidence>
<dbReference type="PROSITE" id="PS51755">
    <property type="entry name" value="OMPR_PHOB"/>
    <property type="match status" value="1"/>
</dbReference>
<dbReference type="Gene3D" id="1.10.10.10">
    <property type="entry name" value="Winged helix-like DNA-binding domain superfamily/Winged helix DNA-binding domain"/>
    <property type="match status" value="1"/>
</dbReference>
<sequence>MRYLALGALEVLAADGERLDLGSQRQRTVLAALLLDADKAVRLERLVEALYGEEPPSTARVQVQICVSALRRLFATHGDLDAIVTQAQGYRLRIGDGELDLWRFEEELRQARQARSVNRATEAVAGYRAAAALWRGPAFDGIDSRLIQSAAARLTDRRYTAVEECVELELGLGRHRELVDELAGQVAEQPLRTKLRGQLMLALHRSGRAPEALETYRAARRYFADELGLEPGEELRRLEHAILTDDPRLALPERAAVAPAPAAPHLLPTDIADFTGRSTQLDAIERQLTLAAQDASRFAVPVVVMPGKPGVGKTTLAVHAAHRLADRYPDGQLFADLHGRHSEQVSAMQVLERFLRALGVPGTQIPTTLDECAERYRALLSNRRMLVVLDNASSESQVRPLVPGSSRSAVMVTSRGRLAGLPGAVHVDIDVFDAAHSVQLLSRVVGADRIEAESDSTAELAELCGHLPLALRIAGARLAARPHWSVDQLLRRLAVETRRLDELAHSGMGVRASIALTYDHLGRDAQRLLRLLTVPDVPHFSGWTAAALLDMPLPDAQDLLDELADAQLVETGGSSRGEATQYRLHDLIRVFARERLTPDDGETWALERYLGALLFLAGEAHIAMYGGDFLRVRSPASLFPLPVRTSPPLEWFERERPVIVAAVRHAARAGLVEHGWGLAMTAVTLFESRNYLGDWRETHRVALEAATAAGDVRGQAAMRYSIGSLLMFEQRFDDALESFDTACALFDEVGHDQGVALVEGHVAFIDRVFGRQDEATGRYTRALDTFRRIGDPAAAAYVLHGLAHIKLELGDIEAARAILPEALDDTRRAGSRRVEAQVLYRLGQLHLQAGEPQAAAYVFAQTLTVVRSLGDGVGEAYALHGTGQAAVRMGDLAGAGAALREALRLAREAGDRIVEARVLVARAELATAAGDPGLAAAELRAALELLRVVRSPRLEAQVRSRLAELDAG</sequence>
<dbReference type="Pfam" id="PF03704">
    <property type="entry name" value="BTAD"/>
    <property type="match status" value="1"/>
</dbReference>
<dbReference type="CDD" id="cd15831">
    <property type="entry name" value="BTAD"/>
    <property type="match status" value="1"/>
</dbReference>
<comment type="caution">
    <text evidence="7">The sequence shown here is derived from an EMBL/GenBank/DDBJ whole genome shotgun (WGS) entry which is preliminary data.</text>
</comment>
<dbReference type="InterPro" id="IPR036388">
    <property type="entry name" value="WH-like_DNA-bd_sf"/>
</dbReference>
<dbReference type="Pfam" id="PF00931">
    <property type="entry name" value="NB-ARC"/>
    <property type="match status" value="1"/>
</dbReference>
<dbReference type="SUPFAM" id="SSF48452">
    <property type="entry name" value="TPR-like"/>
    <property type="match status" value="3"/>
</dbReference>
<keyword evidence="8" id="KW-1185">Reference proteome</keyword>
<dbReference type="PANTHER" id="PTHR35807:SF1">
    <property type="entry name" value="TRANSCRIPTIONAL REGULATOR REDD"/>
    <property type="match status" value="1"/>
</dbReference>
<feature type="DNA-binding region" description="OmpR/PhoB-type" evidence="5">
    <location>
        <begin position="1"/>
        <end position="94"/>
    </location>
</feature>
<dbReference type="InterPro" id="IPR016032">
    <property type="entry name" value="Sig_transdc_resp-reg_C-effctor"/>
</dbReference>
<dbReference type="RefSeq" id="WP_344505576.1">
    <property type="nucleotide sequence ID" value="NZ_BAAAQD010000012.1"/>
</dbReference>
<evidence type="ECO:0000313" key="7">
    <source>
        <dbReference type="EMBL" id="GAA1533544.1"/>
    </source>
</evidence>
<dbReference type="SMART" id="SM00028">
    <property type="entry name" value="TPR"/>
    <property type="match status" value="5"/>
</dbReference>
<evidence type="ECO:0000259" key="6">
    <source>
        <dbReference type="PROSITE" id="PS51755"/>
    </source>
</evidence>
<accession>A0ABN2B486</accession>
<dbReference type="InterPro" id="IPR001867">
    <property type="entry name" value="OmpR/PhoB-type_DNA-bd"/>
</dbReference>
<evidence type="ECO:0000256" key="3">
    <source>
        <dbReference type="ARBA" id="ARBA00023125"/>
    </source>
</evidence>
<name>A0ABN2B486_9ACTN</name>
<protein>
    <submittedName>
        <fullName evidence="7">BTAD domain-containing putative transcriptional regulator</fullName>
    </submittedName>
</protein>
<comment type="similarity">
    <text evidence="1">Belongs to the AfsR/DnrI/RedD regulatory family.</text>
</comment>
<keyword evidence="2" id="KW-0805">Transcription regulation</keyword>
<dbReference type="EMBL" id="BAAAQD010000012">
    <property type="protein sequence ID" value="GAA1533544.1"/>
    <property type="molecule type" value="Genomic_DNA"/>
</dbReference>
<dbReference type="SMART" id="SM00862">
    <property type="entry name" value="Trans_reg_C"/>
    <property type="match status" value="1"/>
</dbReference>
<dbReference type="PRINTS" id="PR00364">
    <property type="entry name" value="DISEASERSIST"/>
</dbReference>
<proteinExistence type="inferred from homology"/>
<evidence type="ECO:0000256" key="5">
    <source>
        <dbReference type="PROSITE-ProRule" id="PRU01091"/>
    </source>
</evidence>
<dbReference type="InterPro" id="IPR027417">
    <property type="entry name" value="P-loop_NTPase"/>
</dbReference>
<dbReference type="InterPro" id="IPR051677">
    <property type="entry name" value="AfsR-DnrI-RedD_regulator"/>
</dbReference>
<dbReference type="SUPFAM" id="SSF46894">
    <property type="entry name" value="C-terminal effector domain of the bipartite response regulators"/>
    <property type="match status" value="1"/>
</dbReference>
<evidence type="ECO:0000256" key="4">
    <source>
        <dbReference type="ARBA" id="ARBA00023163"/>
    </source>
</evidence>
<keyword evidence="3 5" id="KW-0238">DNA-binding</keyword>
<dbReference type="SUPFAM" id="SSF52540">
    <property type="entry name" value="P-loop containing nucleoside triphosphate hydrolases"/>
    <property type="match status" value="1"/>
</dbReference>
<dbReference type="Proteomes" id="UP001501470">
    <property type="component" value="Unassembled WGS sequence"/>
</dbReference>
<dbReference type="Pfam" id="PF13424">
    <property type="entry name" value="TPR_12"/>
    <property type="match status" value="1"/>
</dbReference>
<dbReference type="PANTHER" id="PTHR35807">
    <property type="entry name" value="TRANSCRIPTIONAL REGULATOR REDD-RELATED"/>
    <property type="match status" value="1"/>
</dbReference>
<evidence type="ECO:0000256" key="1">
    <source>
        <dbReference type="ARBA" id="ARBA00005820"/>
    </source>
</evidence>